<evidence type="ECO:0000313" key="3">
    <source>
        <dbReference type="Proteomes" id="UP001582793"/>
    </source>
</evidence>
<dbReference type="EMBL" id="JBCGDC010000120">
    <property type="protein sequence ID" value="MFB6397052.1"/>
    <property type="molecule type" value="Genomic_DNA"/>
</dbReference>
<name>A0ABV5CYK4_9ACTN</name>
<reference evidence="2 3" key="1">
    <citation type="submission" date="2024-04" db="EMBL/GenBank/DDBJ databases">
        <title>Polymorphospora sp. isolated from Baiyangdian Lake in Xiong'an New Area.</title>
        <authorList>
            <person name="Zhang X."/>
            <person name="Liu J."/>
        </authorList>
    </citation>
    <scope>NUCLEOTIDE SEQUENCE [LARGE SCALE GENOMIC DNA]</scope>
    <source>
        <strain evidence="2 3">2-325</strain>
    </source>
</reference>
<feature type="region of interest" description="Disordered" evidence="1">
    <location>
        <begin position="361"/>
        <end position="414"/>
    </location>
</feature>
<accession>A0ABV5CYK4</accession>
<evidence type="ECO:0008006" key="4">
    <source>
        <dbReference type="Google" id="ProtNLM"/>
    </source>
</evidence>
<keyword evidence="3" id="KW-1185">Reference proteome</keyword>
<dbReference type="Proteomes" id="UP001582793">
    <property type="component" value="Unassembled WGS sequence"/>
</dbReference>
<proteinExistence type="predicted"/>
<evidence type="ECO:0000256" key="1">
    <source>
        <dbReference type="SAM" id="MobiDB-lite"/>
    </source>
</evidence>
<gene>
    <name evidence="2" type="ORF">AAFH96_28690</name>
</gene>
<sequence length="414" mass="45699">MNKTDFARTLGITLRSVTNWENGAPLAPFSESMLDSYLTTVSGDVLERYCANLHRLNPKQSRSPIDDETPSPRDTINDLAQRSGPPVTIGATIGQLRRQLDTSLTANGVDDSSVEQWQAIADSYGRTYRTTPTLDFLTRITQDMAGLRTAIDQWCTEAQRRDLLRPAAQMAGLLATSLVNLADHRESRSWFQTARRAAQECHDATLEAWIIVRHAVSALYWDDAHGALALTGQAIALTATTPCIASAWAPAVQARAYSRLGPSRREDTRAAIDRAEIAYEDFAAGHGEQHAYGYTIAQLHFYRSNALTEIGDTATAYGAQGAALTYYEPKASLDSTLVRMDRAFCLSKDGEHEEAARFATQTPKALSPESGPHRHPTGQRIRLGTAASMSKPCPGPRTGRRATRINERWRRLRR</sequence>
<protein>
    <recommendedName>
        <fullName evidence="4">XRE family transcriptional regulator</fullName>
    </recommendedName>
</protein>
<evidence type="ECO:0000313" key="2">
    <source>
        <dbReference type="EMBL" id="MFB6397052.1"/>
    </source>
</evidence>
<feature type="compositionally biased region" description="Basic and acidic residues" evidence="1">
    <location>
        <begin position="404"/>
        <end position="414"/>
    </location>
</feature>
<organism evidence="2 3">
    <name type="scientific">Polymorphospora lycopeni</name>
    <dbReference type="NCBI Taxonomy" id="3140240"/>
    <lineage>
        <taxon>Bacteria</taxon>
        <taxon>Bacillati</taxon>
        <taxon>Actinomycetota</taxon>
        <taxon>Actinomycetes</taxon>
        <taxon>Micromonosporales</taxon>
        <taxon>Micromonosporaceae</taxon>
        <taxon>Polymorphospora</taxon>
    </lineage>
</organism>
<dbReference type="RefSeq" id="WP_375736270.1">
    <property type="nucleotide sequence ID" value="NZ_JBCGDC010000120.1"/>
</dbReference>
<comment type="caution">
    <text evidence="2">The sequence shown here is derived from an EMBL/GenBank/DDBJ whole genome shotgun (WGS) entry which is preliminary data.</text>
</comment>
<feature type="region of interest" description="Disordered" evidence="1">
    <location>
        <begin position="57"/>
        <end position="87"/>
    </location>
</feature>